<proteinExistence type="predicted"/>
<name>A0A835VQW2_CHLIN</name>
<comment type="caution">
    <text evidence="2">The sequence shown here is derived from an EMBL/GenBank/DDBJ whole genome shotgun (WGS) entry which is preliminary data.</text>
</comment>
<dbReference type="AlphaFoldDB" id="A0A835VQW2"/>
<feature type="region of interest" description="Disordered" evidence="1">
    <location>
        <begin position="57"/>
        <end position="89"/>
    </location>
</feature>
<sequence length="89" mass="7821">MGSDMATSGGSPAVAQVPAGSAAHALADASTGGSQAGGIAAELGAGVSWGAGLLARGAGRETNPSAAASGGGSRGDGGAERVSAAAAAG</sequence>
<dbReference type="Proteomes" id="UP000650467">
    <property type="component" value="Unassembled WGS sequence"/>
</dbReference>
<dbReference type="EMBL" id="JAEHOC010000175">
    <property type="protein sequence ID" value="KAG2422171.1"/>
    <property type="molecule type" value="Genomic_DNA"/>
</dbReference>
<accession>A0A835VQW2</accession>
<organism evidence="2 3">
    <name type="scientific">Chlamydomonas incerta</name>
    <dbReference type="NCBI Taxonomy" id="51695"/>
    <lineage>
        <taxon>Eukaryota</taxon>
        <taxon>Viridiplantae</taxon>
        <taxon>Chlorophyta</taxon>
        <taxon>core chlorophytes</taxon>
        <taxon>Chlorophyceae</taxon>
        <taxon>CS clade</taxon>
        <taxon>Chlamydomonadales</taxon>
        <taxon>Chlamydomonadaceae</taxon>
        <taxon>Chlamydomonas</taxon>
    </lineage>
</organism>
<evidence type="ECO:0000313" key="3">
    <source>
        <dbReference type="Proteomes" id="UP000650467"/>
    </source>
</evidence>
<feature type="compositionally biased region" description="Low complexity" evidence="1">
    <location>
        <begin position="19"/>
        <end position="29"/>
    </location>
</feature>
<evidence type="ECO:0000256" key="1">
    <source>
        <dbReference type="SAM" id="MobiDB-lite"/>
    </source>
</evidence>
<feature type="region of interest" description="Disordered" evidence="1">
    <location>
        <begin position="1"/>
        <end position="38"/>
    </location>
</feature>
<feature type="compositionally biased region" description="Polar residues" evidence="1">
    <location>
        <begin position="1"/>
        <end position="10"/>
    </location>
</feature>
<keyword evidence="3" id="KW-1185">Reference proteome</keyword>
<gene>
    <name evidence="2" type="ORF">HXX76_016234</name>
</gene>
<evidence type="ECO:0000313" key="2">
    <source>
        <dbReference type="EMBL" id="KAG2422171.1"/>
    </source>
</evidence>
<reference evidence="2" key="1">
    <citation type="journal article" date="2020" name="bioRxiv">
        <title>Comparative genomics of Chlamydomonas.</title>
        <authorList>
            <person name="Craig R.J."/>
            <person name="Hasan A.R."/>
            <person name="Ness R.W."/>
            <person name="Keightley P.D."/>
        </authorList>
    </citation>
    <scope>NUCLEOTIDE SEQUENCE</scope>
    <source>
        <strain evidence="2">SAG 7.73</strain>
    </source>
</reference>
<protein>
    <submittedName>
        <fullName evidence="2">Uncharacterized protein</fullName>
    </submittedName>
</protein>